<dbReference type="GO" id="GO:0008270">
    <property type="term" value="F:zinc ion binding"/>
    <property type="evidence" value="ECO:0007669"/>
    <property type="project" value="UniProtKB-KW"/>
</dbReference>
<keyword evidence="2 4" id="KW-0863">Zinc-finger</keyword>
<keyword evidence="3" id="KW-0862">Zinc</keyword>
<dbReference type="InterPro" id="IPR049627">
    <property type="entry name" value="SLX8"/>
</dbReference>
<dbReference type="SUPFAM" id="SSF57850">
    <property type="entry name" value="RING/U-box"/>
    <property type="match status" value="1"/>
</dbReference>
<comment type="caution">
    <text evidence="7">The sequence shown here is derived from an EMBL/GenBank/DDBJ whole genome shotgun (WGS) entry which is preliminary data.</text>
</comment>
<dbReference type="GO" id="GO:0006511">
    <property type="term" value="P:ubiquitin-dependent protein catabolic process"/>
    <property type="evidence" value="ECO:0007669"/>
    <property type="project" value="TreeGrafter"/>
</dbReference>
<feature type="compositionally biased region" description="Pro residues" evidence="5">
    <location>
        <begin position="23"/>
        <end position="34"/>
    </location>
</feature>
<gene>
    <name evidence="7" type="ORF">DFH08DRAFT_786543</name>
</gene>
<evidence type="ECO:0000256" key="1">
    <source>
        <dbReference type="ARBA" id="ARBA00022723"/>
    </source>
</evidence>
<dbReference type="Gene3D" id="3.30.40.10">
    <property type="entry name" value="Zinc/RING finger domain, C3HC4 (zinc finger)"/>
    <property type="match status" value="1"/>
</dbReference>
<evidence type="ECO:0000259" key="6">
    <source>
        <dbReference type="PROSITE" id="PS50089"/>
    </source>
</evidence>
<dbReference type="InterPro" id="IPR018957">
    <property type="entry name" value="Znf_C3HC4_RING-type"/>
</dbReference>
<evidence type="ECO:0000313" key="7">
    <source>
        <dbReference type="EMBL" id="KAJ7328940.1"/>
    </source>
</evidence>
<reference evidence="7" key="1">
    <citation type="submission" date="2023-03" db="EMBL/GenBank/DDBJ databases">
        <title>Massive genome expansion in bonnet fungi (Mycena s.s.) driven by repeated elements and novel gene families across ecological guilds.</title>
        <authorList>
            <consortium name="Lawrence Berkeley National Laboratory"/>
            <person name="Harder C.B."/>
            <person name="Miyauchi S."/>
            <person name="Viragh M."/>
            <person name="Kuo A."/>
            <person name="Thoen E."/>
            <person name="Andreopoulos B."/>
            <person name="Lu D."/>
            <person name="Skrede I."/>
            <person name="Drula E."/>
            <person name="Henrissat B."/>
            <person name="Morin E."/>
            <person name="Kohler A."/>
            <person name="Barry K."/>
            <person name="LaButti K."/>
            <person name="Morin E."/>
            <person name="Salamov A."/>
            <person name="Lipzen A."/>
            <person name="Mereny Z."/>
            <person name="Hegedus B."/>
            <person name="Baldrian P."/>
            <person name="Stursova M."/>
            <person name="Weitz H."/>
            <person name="Taylor A."/>
            <person name="Grigoriev I.V."/>
            <person name="Nagy L.G."/>
            <person name="Martin F."/>
            <person name="Kauserud H."/>
        </authorList>
    </citation>
    <scope>NUCLEOTIDE SEQUENCE</scope>
    <source>
        <strain evidence="7">CBHHK002</strain>
    </source>
</reference>
<dbReference type="GO" id="GO:0140082">
    <property type="term" value="F:SUMO-ubiquitin ligase activity"/>
    <property type="evidence" value="ECO:0007669"/>
    <property type="project" value="TreeGrafter"/>
</dbReference>
<keyword evidence="1" id="KW-0479">Metal-binding</keyword>
<evidence type="ECO:0000256" key="4">
    <source>
        <dbReference type="PROSITE-ProRule" id="PRU00175"/>
    </source>
</evidence>
<organism evidence="7 8">
    <name type="scientific">Mycena albidolilacea</name>
    <dbReference type="NCBI Taxonomy" id="1033008"/>
    <lineage>
        <taxon>Eukaryota</taxon>
        <taxon>Fungi</taxon>
        <taxon>Dikarya</taxon>
        <taxon>Basidiomycota</taxon>
        <taxon>Agaricomycotina</taxon>
        <taxon>Agaricomycetes</taxon>
        <taxon>Agaricomycetidae</taxon>
        <taxon>Agaricales</taxon>
        <taxon>Marasmiineae</taxon>
        <taxon>Mycenaceae</taxon>
        <taxon>Mycena</taxon>
    </lineage>
</organism>
<evidence type="ECO:0000256" key="5">
    <source>
        <dbReference type="SAM" id="MobiDB-lite"/>
    </source>
</evidence>
<protein>
    <recommendedName>
        <fullName evidence="6">RING-type domain-containing protein</fullName>
    </recommendedName>
</protein>
<dbReference type="EMBL" id="JARIHO010000038">
    <property type="protein sequence ID" value="KAJ7328940.1"/>
    <property type="molecule type" value="Genomic_DNA"/>
</dbReference>
<dbReference type="InterPro" id="IPR013083">
    <property type="entry name" value="Znf_RING/FYVE/PHD"/>
</dbReference>
<dbReference type="AlphaFoldDB" id="A0AAD6ZM57"/>
<dbReference type="Pfam" id="PF00097">
    <property type="entry name" value="zf-C3HC4"/>
    <property type="match status" value="1"/>
</dbReference>
<evidence type="ECO:0000313" key="8">
    <source>
        <dbReference type="Proteomes" id="UP001218218"/>
    </source>
</evidence>
<dbReference type="SMART" id="SM00184">
    <property type="entry name" value="RING"/>
    <property type="match status" value="1"/>
</dbReference>
<evidence type="ECO:0000256" key="3">
    <source>
        <dbReference type="ARBA" id="ARBA00022833"/>
    </source>
</evidence>
<dbReference type="PROSITE" id="PS50089">
    <property type="entry name" value="ZF_RING_2"/>
    <property type="match status" value="1"/>
</dbReference>
<proteinExistence type="predicted"/>
<dbReference type="PANTHER" id="PTHR47094:SF1">
    <property type="entry name" value="RING-TYPE E3 UBIQUITIN TRANSFERASE"/>
    <property type="match status" value="1"/>
</dbReference>
<name>A0AAD6ZM57_9AGAR</name>
<accession>A0AAD6ZM57</accession>
<dbReference type="GO" id="GO:0032183">
    <property type="term" value="F:SUMO binding"/>
    <property type="evidence" value="ECO:0007669"/>
    <property type="project" value="TreeGrafter"/>
</dbReference>
<feature type="domain" description="RING-type" evidence="6">
    <location>
        <begin position="47"/>
        <end position="97"/>
    </location>
</feature>
<keyword evidence="8" id="KW-1185">Reference proteome</keyword>
<sequence length="121" mass="12722">MLIIDSPTEFTVASTSKLQRSLPPSPPPAPPPAPSRNNLEPLSAYSCPICFFPPTNATLTPCGHVCCGPCLFTAVKTMAQRGVMAGERGVPRCPVCRAQIPGWDGRGGGVIGLKVRAMFSL</sequence>
<dbReference type="PANTHER" id="PTHR47094">
    <property type="entry name" value="ELFLESS, ISOFORM B"/>
    <property type="match status" value="1"/>
</dbReference>
<evidence type="ECO:0000256" key="2">
    <source>
        <dbReference type="ARBA" id="ARBA00022771"/>
    </source>
</evidence>
<dbReference type="Proteomes" id="UP001218218">
    <property type="component" value="Unassembled WGS sequence"/>
</dbReference>
<dbReference type="InterPro" id="IPR001841">
    <property type="entry name" value="Znf_RING"/>
</dbReference>
<feature type="region of interest" description="Disordered" evidence="5">
    <location>
        <begin position="14"/>
        <end position="37"/>
    </location>
</feature>
<dbReference type="GO" id="GO:0061630">
    <property type="term" value="F:ubiquitin protein ligase activity"/>
    <property type="evidence" value="ECO:0007669"/>
    <property type="project" value="InterPro"/>
</dbReference>
<dbReference type="GO" id="GO:0033768">
    <property type="term" value="C:SUMO-targeted ubiquitin ligase complex"/>
    <property type="evidence" value="ECO:0007669"/>
    <property type="project" value="TreeGrafter"/>
</dbReference>